<keyword evidence="1" id="KW-0732">Signal</keyword>
<feature type="chain" id="PRO_5047262252" evidence="1">
    <location>
        <begin position="19"/>
        <end position="343"/>
    </location>
</feature>
<evidence type="ECO:0000313" key="3">
    <source>
        <dbReference type="Proteomes" id="UP001557484"/>
    </source>
</evidence>
<protein>
    <submittedName>
        <fullName evidence="2">Transporter</fullName>
    </submittedName>
</protein>
<dbReference type="RefSeq" id="WP_368374952.1">
    <property type="nucleotide sequence ID" value="NZ_JBFRYB010000001.1"/>
</dbReference>
<keyword evidence="3" id="KW-1185">Reference proteome</keyword>
<dbReference type="EMBL" id="JBFRYB010000001">
    <property type="protein sequence ID" value="MEX1664834.1"/>
    <property type="molecule type" value="Genomic_DNA"/>
</dbReference>
<evidence type="ECO:0000256" key="1">
    <source>
        <dbReference type="SAM" id="SignalP"/>
    </source>
</evidence>
<accession>A0ABV3TTA4</accession>
<proteinExistence type="predicted"/>
<dbReference type="InterPro" id="IPR025737">
    <property type="entry name" value="FApF"/>
</dbReference>
<name>A0ABV3TTA4_9GAMM</name>
<reference evidence="2 3" key="1">
    <citation type="journal article" date="2011" name="Int. J. Syst. Evol. Microbiol.">
        <title>Zhongshania antarctica gen. nov., sp. nov. and Zhongshania guokunii sp. nov., gammaproteobacteria respectively isolated from coastal attached (fast) ice and surface seawater of the Antarctic.</title>
        <authorList>
            <person name="Li H.J."/>
            <person name="Zhang X.Y."/>
            <person name="Chen C.X."/>
            <person name="Zhang Y.J."/>
            <person name="Gao Z.M."/>
            <person name="Yu Y."/>
            <person name="Chen X.L."/>
            <person name="Chen B."/>
            <person name="Zhang Y.Z."/>
        </authorList>
    </citation>
    <scope>NUCLEOTIDE SEQUENCE [LARGE SCALE GENOMIC DNA]</scope>
    <source>
        <strain evidence="2 3">R06B22</strain>
    </source>
</reference>
<gene>
    <name evidence="2" type="ORF">AB4875_04995</name>
</gene>
<sequence length="343" mass="38109">MRKTLIVMTFLASPSLLAHESTTSASLASGAISHAPLGVMGDHTHKTGEWMFSYRYMRMEMDGNLDGSQTRSASQITGTMMNPGPYMVAPRKMTMDMHMFGAMYAPNDKVTMMVMLPLLKNEMDHVTRMGAMFTTESEGVGDAKVSALVNVYHSLDRRHRVHLNLGLSLPTGSIDERDDTPAMSNALLPYPMQLGSGTYDLLPGITYQAYSSQYNWGAQLMVTHRLSENDNDYTLGDRYELNTWLARSWSPSLSSSLRLKHSSWDNIEGRNPELNPMMVPTADPSAQGGERSDIAIGANYLFTAGSLKGQRLALEYSVPFYQELDGPQMDVQSTLNIGWQYAF</sequence>
<comment type="caution">
    <text evidence="2">The sequence shown here is derived from an EMBL/GenBank/DDBJ whole genome shotgun (WGS) entry which is preliminary data.</text>
</comment>
<dbReference type="Proteomes" id="UP001557484">
    <property type="component" value="Unassembled WGS sequence"/>
</dbReference>
<evidence type="ECO:0000313" key="2">
    <source>
        <dbReference type="EMBL" id="MEX1664834.1"/>
    </source>
</evidence>
<organism evidence="2 3">
    <name type="scientific">Zhongshania arctica</name>
    <dbReference type="NCBI Taxonomy" id="3238302"/>
    <lineage>
        <taxon>Bacteria</taxon>
        <taxon>Pseudomonadati</taxon>
        <taxon>Pseudomonadota</taxon>
        <taxon>Gammaproteobacteria</taxon>
        <taxon>Cellvibrionales</taxon>
        <taxon>Spongiibacteraceae</taxon>
        <taxon>Zhongshania</taxon>
    </lineage>
</organism>
<feature type="signal peptide" evidence="1">
    <location>
        <begin position="1"/>
        <end position="18"/>
    </location>
</feature>
<dbReference type="Pfam" id="PF13557">
    <property type="entry name" value="Phenol_MetA_deg"/>
    <property type="match status" value="1"/>
</dbReference>